<evidence type="ECO:0000313" key="2">
    <source>
        <dbReference type="EMBL" id="QCW01898.1"/>
    </source>
</evidence>
<accession>A0A4P9TB90</accession>
<keyword evidence="3" id="KW-1185">Reference proteome</keyword>
<dbReference type="AlphaFoldDB" id="A0A4P9TB90"/>
<protein>
    <submittedName>
        <fullName evidence="2">Uncharacterized protein</fullName>
    </submittedName>
</protein>
<evidence type="ECO:0000256" key="1">
    <source>
        <dbReference type="SAM" id="MobiDB-lite"/>
    </source>
</evidence>
<dbReference type="KEGG" id="npl:FGF80_00975"/>
<dbReference type="GeneID" id="96154494"/>
<dbReference type="Proteomes" id="UP000307562">
    <property type="component" value="Chromosome"/>
</dbReference>
<gene>
    <name evidence="2" type="ORF">FGF80_00975</name>
</gene>
<sequence length="109" mass="12035">MVRENLHDSDDRNPNQPRRVETGDIDAIESEAIREVARRWCRAGRRIEAGNQLTGDYVFDIETGVSVYEHAGKYVASDGDGRDSRLNLPRDAAQMAVGYLEAVEAGGDA</sequence>
<dbReference type="RefSeq" id="WP_138651699.1">
    <property type="nucleotide sequence ID" value="NZ_CP040637.1"/>
</dbReference>
<reference evidence="3" key="1">
    <citation type="submission" date="2019-05" db="EMBL/GenBank/DDBJ databases">
        <title>Complete Genome Sequence and Methylation Pattern of the Halophilic Archaeon Natrinema pallidum BOL6-1.</title>
        <authorList>
            <person name="DasSarma P."/>
            <person name="DasSarma B.P."/>
            <person name="DasSarma S.L."/>
            <person name="Martinez F.L."/>
            <person name="Guzman D."/>
            <person name="Roberts R.J."/>
            <person name="DasSarma S."/>
        </authorList>
    </citation>
    <scope>NUCLEOTIDE SEQUENCE [LARGE SCALE GENOMIC DNA]</scope>
    <source>
        <strain evidence="3">BOL6-1</strain>
    </source>
</reference>
<organism evidence="2 3">
    <name type="scientific">Natrinema pallidum</name>
    <dbReference type="NCBI Taxonomy" id="69527"/>
    <lineage>
        <taxon>Archaea</taxon>
        <taxon>Methanobacteriati</taxon>
        <taxon>Methanobacteriota</taxon>
        <taxon>Stenosarchaea group</taxon>
        <taxon>Halobacteria</taxon>
        <taxon>Halobacteriales</taxon>
        <taxon>Natrialbaceae</taxon>
        <taxon>Natrinema</taxon>
    </lineage>
</organism>
<evidence type="ECO:0000313" key="3">
    <source>
        <dbReference type="Proteomes" id="UP000307562"/>
    </source>
</evidence>
<feature type="region of interest" description="Disordered" evidence="1">
    <location>
        <begin position="1"/>
        <end position="22"/>
    </location>
</feature>
<dbReference type="EMBL" id="CP040637">
    <property type="protein sequence ID" value="QCW01898.1"/>
    <property type="molecule type" value="Genomic_DNA"/>
</dbReference>
<proteinExistence type="predicted"/>
<name>A0A4P9TB90_9EURY</name>